<dbReference type="AlphaFoldDB" id="A0A5B8M0X6"/>
<dbReference type="GO" id="GO:0046503">
    <property type="term" value="P:glycerolipid catabolic process"/>
    <property type="evidence" value="ECO:0007669"/>
    <property type="project" value="TreeGrafter"/>
</dbReference>
<keyword evidence="3" id="KW-0378">Hydrolase</keyword>
<reference evidence="3 4" key="1">
    <citation type="submission" date="2019-07" db="EMBL/GenBank/DDBJ databases">
        <title>Full genome sequence of Humibacter sp. WJ7-1.</title>
        <authorList>
            <person name="Im W.-T."/>
        </authorList>
    </citation>
    <scope>NUCLEOTIDE SEQUENCE [LARGE SCALE GENOMIC DNA]</scope>
    <source>
        <strain evidence="3 4">WJ7-1</strain>
    </source>
</reference>
<evidence type="ECO:0000313" key="4">
    <source>
        <dbReference type="Proteomes" id="UP000320216"/>
    </source>
</evidence>
<dbReference type="PANTHER" id="PTHR43433">
    <property type="entry name" value="HYDROLASE, ALPHA/BETA FOLD FAMILY PROTEIN"/>
    <property type="match status" value="1"/>
</dbReference>
<dbReference type="Pfam" id="PF00561">
    <property type="entry name" value="Abhydrolase_1"/>
    <property type="match status" value="1"/>
</dbReference>
<dbReference type="Gene3D" id="3.40.50.1820">
    <property type="entry name" value="alpha/beta hydrolase"/>
    <property type="match status" value="1"/>
</dbReference>
<dbReference type="PANTHER" id="PTHR43433:SF5">
    <property type="entry name" value="AB HYDROLASE-1 DOMAIN-CONTAINING PROTEIN"/>
    <property type="match status" value="1"/>
</dbReference>
<evidence type="ECO:0000313" key="3">
    <source>
        <dbReference type="EMBL" id="QDZ13584.1"/>
    </source>
</evidence>
<evidence type="ECO:0000259" key="2">
    <source>
        <dbReference type="Pfam" id="PF00561"/>
    </source>
</evidence>
<dbReference type="GO" id="GO:0004806">
    <property type="term" value="F:triacylglycerol lipase activity"/>
    <property type="evidence" value="ECO:0007669"/>
    <property type="project" value="TreeGrafter"/>
</dbReference>
<accession>A0A5B8M0X6</accession>
<dbReference type="OrthoDB" id="27092at2"/>
<dbReference type="SUPFAM" id="SSF53474">
    <property type="entry name" value="alpha/beta-Hydrolases"/>
    <property type="match status" value="1"/>
</dbReference>
<organism evidence="3 4">
    <name type="scientific">Humibacter ginsenosidimutans</name>
    <dbReference type="NCBI Taxonomy" id="2599293"/>
    <lineage>
        <taxon>Bacteria</taxon>
        <taxon>Bacillati</taxon>
        <taxon>Actinomycetota</taxon>
        <taxon>Actinomycetes</taxon>
        <taxon>Micrococcales</taxon>
        <taxon>Microbacteriaceae</taxon>
        <taxon>Humibacter</taxon>
    </lineage>
</organism>
<dbReference type="InterPro" id="IPR029058">
    <property type="entry name" value="AB_hydrolase_fold"/>
</dbReference>
<feature type="domain" description="AB hydrolase-1" evidence="2">
    <location>
        <begin position="44"/>
        <end position="161"/>
    </location>
</feature>
<proteinExistence type="predicted"/>
<gene>
    <name evidence="3" type="ORF">FPZ11_01115</name>
</gene>
<feature type="region of interest" description="Disordered" evidence="1">
    <location>
        <begin position="1"/>
        <end position="25"/>
    </location>
</feature>
<name>A0A5B8M0X6_9MICO</name>
<dbReference type="InterPro" id="IPR050471">
    <property type="entry name" value="AB_hydrolase"/>
</dbReference>
<dbReference type="RefSeq" id="WP_146317649.1">
    <property type="nucleotide sequence ID" value="NZ_CP042305.1"/>
</dbReference>
<evidence type="ECO:0000256" key="1">
    <source>
        <dbReference type="SAM" id="MobiDB-lite"/>
    </source>
</evidence>
<dbReference type="EMBL" id="CP042305">
    <property type="protein sequence ID" value="QDZ13584.1"/>
    <property type="molecule type" value="Genomic_DNA"/>
</dbReference>
<keyword evidence="4" id="KW-1185">Reference proteome</keyword>
<dbReference type="KEGG" id="huw:FPZ11_01115"/>
<dbReference type="InterPro" id="IPR000073">
    <property type="entry name" value="AB_hydrolase_1"/>
</dbReference>
<sequence length="300" mass="32192">MTTPSISPSPLHPSQVGTSSQPSGRLEVPGAVLYYQKRGSGPLLLIAESGEGDADRSVDLVDALAGDFTVLTYDRRGLSRSRTTSADASATMSDHADDVHHLLKVVADGPVSMLGLSIGAVIGLHLAVRHPEQVELLIAHEPVAPSLLPETDRARQRHELSSIQSTYVDQGLFAAVPLIRDALGIVQTPDDAEPGLTPQPLDAQRKRNFDHFIRHDFTAIIEDELDLERLRQTSVPVVPAAGEQTPPAVYDHRCAIALADLLGTPVEQMPGGHNGNLSHPRAFAERVRALVTQAKSESLP</sequence>
<protein>
    <submittedName>
        <fullName evidence="3">Alpha/beta hydrolase</fullName>
    </submittedName>
</protein>
<dbReference type="Proteomes" id="UP000320216">
    <property type="component" value="Chromosome"/>
</dbReference>